<accession>A0A2S0PDQ0</accession>
<name>A0A2S0PDQ0_9NEIS</name>
<evidence type="ECO:0000313" key="2">
    <source>
        <dbReference type="EMBL" id="AVY95387.1"/>
    </source>
</evidence>
<sequence length="61" mass="6931">MMNQANSPHSIPASQVRPGPHWVRTAPDKDWFILDIQVPERLLYGMAQAEYVPIRKPGCDT</sequence>
<reference evidence="2 3" key="1">
    <citation type="submission" date="2018-04" db="EMBL/GenBank/DDBJ databases">
        <title>Denitrifier Microvirgula.</title>
        <authorList>
            <person name="Anderson E."/>
            <person name="Jang J."/>
            <person name="Ishii S."/>
        </authorList>
    </citation>
    <scope>NUCLEOTIDE SEQUENCE [LARGE SCALE GENOMIC DNA]</scope>
    <source>
        <strain evidence="2 3">BE2.4</strain>
    </source>
</reference>
<dbReference type="STRING" id="1122240.GCA_000620105_02727"/>
<organism evidence="2 3">
    <name type="scientific">Microvirgula aerodenitrificans</name>
    <dbReference type="NCBI Taxonomy" id="57480"/>
    <lineage>
        <taxon>Bacteria</taxon>
        <taxon>Pseudomonadati</taxon>
        <taxon>Pseudomonadota</taxon>
        <taxon>Betaproteobacteria</taxon>
        <taxon>Neisseriales</taxon>
        <taxon>Aquaspirillaceae</taxon>
        <taxon>Microvirgula</taxon>
    </lineage>
</organism>
<feature type="region of interest" description="Disordered" evidence="1">
    <location>
        <begin position="1"/>
        <end position="20"/>
    </location>
</feature>
<evidence type="ECO:0000313" key="3">
    <source>
        <dbReference type="Proteomes" id="UP000244173"/>
    </source>
</evidence>
<protein>
    <submittedName>
        <fullName evidence="2">Uncharacterized protein</fullName>
    </submittedName>
</protein>
<dbReference type="RefSeq" id="WP_028499707.1">
    <property type="nucleotide sequence ID" value="NZ_CALFSO010000043.1"/>
</dbReference>
<keyword evidence="3" id="KW-1185">Reference proteome</keyword>
<dbReference type="AlphaFoldDB" id="A0A2S0PDQ0"/>
<dbReference type="EMBL" id="CP028519">
    <property type="protein sequence ID" value="AVY95387.1"/>
    <property type="molecule type" value="Genomic_DNA"/>
</dbReference>
<feature type="compositionally biased region" description="Polar residues" evidence="1">
    <location>
        <begin position="1"/>
        <end position="13"/>
    </location>
</feature>
<evidence type="ECO:0000256" key="1">
    <source>
        <dbReference type="SAM" id="MobiDB-lite"/>
    </source>
</evidence>
<dbReference type="Proteomes" id="UP000244173">
    <property type="component" value="Chromosome"/>
</dbReference>
<gene>
    <name evidence="2" type="ORF">DAI18_16050</name>
</gene>
<dbReference type="KEGG" id="maer:DAI18_16050"/>
<proteinExistence type="predicted"/>